<dbReference type="OrthoDB" id="4482376at2759"/>
<dbReference type="Proteomes" id="UP000000599">
    <property type="component" value="Chromosome A"/>
</dbReference>
<dbReference type="InterPro" id="IPR000719">
    <property type="entry name" value="Prot_kinase_dom"/>
</dbReference>
<dbReference type="AlphaFoldDB" id="Q6BZI6"/>
<keyword evidence="2" id="KW-0723">Serine/threonine-protein kinase</keyword>
<evidence type="ECO:0000313" key="11">
    <source>
        <dbReference type="Proteomes" id="UP000000599"/>
    </source>
</evidence>
<comment type="catalytic activity">
    <reaction evidence="8">
        <text>L-seryl-[protein] + ATP = O-phospho-L-seryl-[protein] + ADP + H(+)</text>
        <dbReference type="Rhea" id="RHEA:17989"/>
        <dbReference type="Rhea" id="RHEA-COMP:9863"/>
        <dbReference type="Rhea" id="RHEA-COMP:11604"/>
        <dbReference type="ChEBI" id="CHEBI:15378"/>
        <dbReference type="ChEBI" id="CHEBI:29999"/>
        <dbReference type="ChEBI" id="CHEBI:30616"/>
        <dbReference type="ChEBI" id="CHEBI:83421"/>
        <dbReference type="ChEBI" id="CHEBI:456216"/>
        <dbReference type="EC" id="2.7.11.1"/>
    </reaction>
</comment>
<protein>
    <recommendedName>
        <fullName evidence="1">non-specific serine/threonine protein kinase</fullName>
        <ecNumber evidence="1">2.7.11.1</ecNumber>
    </recommendedName>
</protein>
<gene>
    <name evidence="10" type="ordered locus">DEHA2A01012g</name>
</gene>
<evidence type="ECO:0000256" key="4">
    <source>
        <dbReference type="ARBA" id="ARBA00022741"/>
    </source>
</evidence>
<proteinExistence type="predicted"/>
<dbReference type="VEuPathDB" id="FungiDB:DEHA2A01012g"/>
<dbReference type="RefSeq" id="XP_456383.1">
    <property type="nucleotide sequence ID" value="XM_456383.1"/>
</dbReference>
<dbReference type="KEGG" id="dha:DEHA2A01012g"/>
<dbReference type="PROSITE" id="PS50011">
    <property type="entry name" value="PROTEIN_KINASE_DOM"/>
    <property type="match status" value="1"/>
</dbReference>
<evidence type="ECO:0000256" key="3">
    <source>
        <dbReference type="ARBA" id="ARBA00022679"/>
    </source>
</evidence>
<comment type="catalytic activity">
    <reaction evidence="7">
        <text>L-threonyl-[protein] + ATP = O-phospho-L-threonyl-[protein] + ADP + H(+)</text>
        <dbReference type="Rhea" id="RHEA:46608"/>
        <dbReference type="Rhea" id="RHEA-COMP:11060"/>
        <dbReference type="Rhea" id="RHEA-COMP:11605"/>
        <dbReference type="ChEBI" id="CHEBI:15378"/>
        <dbReference type="ChEBI" id="CHEBI:30013"/>
        <dbReference type="ChEBI" id="CHEBI:30616"/>
        <dbReference type="ChEBI" id="CHEBI:61977"/>
        <dbReference type="ChEBI" id="CHEBI:456216"/>
        <dbReference type="EC" id="2.7.11.1"/>
    </reaction>
</comment>
<organism evidence="10 11">
    <name type="scientific">Debaryomyces hansenii (strain ATCC 36239 / CBS 767 / BCRC 21394 / JCM 1990 / NBRC 0083 / IGC 2968)</name>
    <name type="common">Yeast</name>
    <name type="synonym">Torulaspora hansenii</name>
    <dbReference type="NCBI Taxonomy" id="284592"/>
    <lineage>
        <taxon>Eukaryota</taxon>
        <taxon>Fungi</taxon>
        <taxon>Dikarya</taxon>
        <taxon>Ascomycota</taxon>
        <taxon>Saccharomycotina</taxon>
        <taxon>Pichiomycetes</taxon>
        <taxon>Debaryomycetaceae</taxon>
        <taxon>Debaryomyces</taxon>
    </lineage>
</organism>
<evidence type="ECO:0000259" key="9">
    <source>
        <dbReference type="PROSITE" id="PS50011"/>
    </source>
</evidence>
<evidence type="ECO:0000256" key="6">
    <source>
        <dbReference type="ARBA" id="ARBA00022840"/>
    </source>
</evidence>
<dbReference type="GO" id="GO:0004674">
    <property type="term" value="F:protein serine/threonine kinase activity"/>
    <property type="evidence" value="ECO:0007669"/>
    <property type="project" value="UniProtKB-KW"/>
</dbReference>
<keyword evidence="6" id="KW-0067">ATP-binding</keyword>
<dbReference type="Gene3D" id="1.10.510.10">
    <property type="entry name" value="Transferase(Phosphotransferase) domain 1"/>
    <property type="match status" value="1"/>
</dbReference>
<keyword evidence="4" id="KW-0547">Nucleotide-binding</keyword>
<accession>Q6BZI6</accession>
<evidence type="ECO:0000256" key="8">
    <source>
        <dbReference type="ARBA" id="ARBA00048679"/>
    </source>
</evidence>
<name>Q6BZI6_DEBHA</name>
<dbReference type="GO" id="GO:0005524">
    <property type="term" value="F:ATP binding"/>
    <property type="evidence" value="ECO:0007669"/>
    <property type="project" value="UniProtKB-KW"/>
</dbReference>
<reference evidence="10 11" key="1">
    <citation type="journal article" date="2004" name="Nature">
        <title>Genome evolution in yeasts.</title>
        <authorList>
            <consortium name="Genolevures"/>
            <person name="Dujon B."/>
            <person name="Sherman D."/>
            <person name="Fischer G."/>
            <person name="Durrens P."/>
            <person name="Casaregola S."/>
            <person name="Lafontaine I."/>
            <person name="de Montigny J."/>
            <person name="Marck C."/>
            <person name="Neuveglise C."/>
            <person name="Talla E."/>
            <person name="Goffard N."/>
            <person name="Frangeul L."/>
            <person name="Aigle M."/>
            <person name="Anthouard V."/>
            <person name="Babour A."/>
            <person name="Barbe V."/>
            <person name="Barnay S."/>
            <person name="Blanchin S."/>
            <person name="Beckerich J.M."/>
            <person name="Beyne E."/>
            <person name="Bleykasten C."/>
            <person name="Boisrame A."/>
            <person name="Boyer J."/>
            <person name="Cattolico L."/>
            <person name="Confanioleri F."/>
            <person name="de Daruvar A."/>
            <person name="Despons L."/>
            <person name="Fabre E."/>
            <person name="Fairhead C."/>
            <person name="Ferry-Dumazet H."/>
            <person name="Groppi A."/>
            <person name="Hantraye F."/>
            <person name="Hennequin C."/>
            <person name="Jauniaux N."/>
            <person name="Joyet P."/>
            <person name="Kachouri R."/>
            <person name="Kerrest A."/>
            <person name="Koszul R."/>
            <person name="Lemaire M."/>
            <person name="Lesur I."/>
            <person name="Ma L."/>
            <person name="Muller H."/>
            <person name="Nicaud J.M."/>
            <person name="Nikolski M."/>
            <person name="Oztas S."/>
            <person name="Ozier-Kalogeropoulos O."/>
            <person name="Pellenz S."/>
            <person name="Potier S."/>
            <person name="Richard G.F."/>
            <person name="Straub M.L."/>
            <person name="Suleau A."/>
            <person name="Swennene D."/>
            <person name="Tekaia F."/>
            <person name="Wesolowski-Louvel M."/>
            <person name="Westhof E."/>
            <person name="Wirth B."/>
            <person name="Zeniou-Meyer M."/>
            <person name="Zivanovic I."/>
            <person name="Bolotin-Fukuhara M."/>
            <person name="Thierry A."/>
            <person name="Bouchier C."/>
            <person name="Caudron B."/>
            <person name="Scarpelli C."/>
            <person name="Gaillardin C."/>
            <person name="Weissenbach J."/>
            <person name="Wincker P."/>
            <person name="Souciet J.L."/>
        </authorList>
    </citation>
    <scope>NUCLEOTIDE SEQUENCE [LARGE SCALE GENOMIC DNA]</scope>
    <source>
        <strain evidence="11">ATCC 36239 / CBS 767 / BCRC 21394 / JCM 1990 / NBRC 0083 / IGC 2968</strain>
    </source>
</reference>
<feature type="domain" description="Protein kinase" evidence="9">
    <location>
        <begin position="1"/>
        <end position="150"/>
    </location>
</feature>
<dbReference type="EMBL" id="CR382133">
    <property type="protein sequence ID" value="CAG84330.1"/>
    <property type="molecule type" value="Genomic_DNA"/>
</dbReference>
<keyword evidence="11" id="KW-1185">Reference proteome</keyword>
<keyword evidence="5" id="KW-0418">Kinase</keyword>
<evidence type="ECO:0000313" key="10">
    <source>
        <dbReference type="EMBL" id="CAG84330.1"/>
    </source>
</evidence>
<dbReference type="EC" id="2.7.11.1" evidence="1"/>
<dbReference type="InParanoid" id="Q6BZI6"/>
<evidence type="ECO:0000256" key="1">
    <source>
        <dbReference type="ARBA" id="ARBA00012513"/>
    </source>
</evidence>
<keyword evidence="3" id="KW-0808">Transferase</keyword>
<dbReference type="SUPFAM" id="SSF56112">
    <property type="entry name" value="Protein kinase-like (PK-like)"/>
    <property type="match status" value="1"/>
</dbReference>
<dbReference type="InterPro" id="IPR011009">
    <property type="entry name" value="Kinase-like_dom_sf"/>
</dbReference>
<evidence type="ECO:0000256" key="5">
    <source>
        <dbReference type="ARBA" id="ARBA00022777"/>
    </source>
</evidence>
<sequence length="150" mass="17325">MANTIHYGYVSSPKEVLEQCLNAYNSERLFCQILANNPEFNSCYVQHRRGYIKVTVANHYLAKGNFNLFKFIKTVTMPRDTETYVKAKKQLEIIHRNGIIHGDIWKANILYTKEGKVFIIDFASSIPENQSTDEINKESDKAALEIIFED</sequence>
<dbReference type="InterPro" id="IPR018934">
    <property type="entry name" value="RIO_dom"/>
</dbReference>
<dbReference type="Pfam" id="PF01163">
    <property type="entry name" value="RIO1"/>
    <property type="match status" value="1"/>
</dbReference>
<evidence type="ECO:0000256" key="7">
    <source>
        <dbReference type="ARBA" id="ARBA00047899"/>
    </source>
</evidence>
<evidence type="ECO:0000256" key="2">
    <source>
        <dbReference type="ARBA" id="ARBA00022527"/>
    </source>
</evidence>
<dbReference type="HOGENOM" id="CLU_1740475_0_0_1"/>
<dbReference type="GeneID" id="2899298"/>